<organism evidence="3 4">
    <name type="scientific">Dictyostelium discoideum</name>
    <name type="common">Social amoeba</name>
    <dbReference type="NCBI Taxonomy" id="44689"/>
    <lineage>
        <taxon>Eukaryota</taxon>
        <taxon>Amoebozoa</taxon>
        <taxon>Evosea</taxon>
        <taxon>Eumycetozoa</taxon>
        <taxon>Dictyostelia</taxon>
        <taxon>Dictyosteliales</taxon>
        <taxon>Dictyosteliaceae</taxon>
        <taxon>Dictyostelium</taxon>
    </lineage>
</organism>
<reference evidence="3 4" key="1">
    <citation type="journal article" date="2005" name="Nature">
        <title>The genome of the social amoeba Dictyostelium discoideum.</title>
        <authorList>
            <consortium name="The Dictyostelium discoideum Sequencing Consortium"/>
            <person name="Eichinger L."/>
            <person name="Pachebat J.A."/>
            <person name="Glockner G."/>
            <person name="Rajandream M.A."/>
            <person name="Sucgang R."/>
            <person name="Berriman M."/>
            <person name="Song J."/>
            <person name="Olsen R."/>
            <person name="Szafranski K."/>
            <person name="Xu Q."/>
            <person name="Tunggal B."/>
            <person name="Kummerfeld S."/>
            <person name="Madera M."/>
            <person name="Konfortov B.A."/>
            <person name="Rivero F."/>
            <person name="Bankier A.T."/>
            <person name="Lehmann R."/>
            <person name="Hamlin N."/>
            <person name="Davies R."/>
            <person name="Gaudet P."/>
            <person name="Fey P."/>
            <person name="Pilcher K."/>
            <person name="Chen G."/>
            <person name="Saunders D."/>
            <person name="Sodergren E."/>
            <person name="Davis P."/>
            <person name="Kerhornou A."/>
            <person name="Nie X."/>
            <person name="Hall N."/>
            <person name="Anjard C."/>
            <person name="Hemphill L."/>
            <person name="Bason N."/>
            <person name="Farbrother P."/>
            <person name="Desany B."/>
            <person name="Just E."/>
            <person name="Morio T."/>
            <person name="Rost R."/>
            <person name="Churcher C."/>
            <person name="Cooper J."/>
            <person name="Haydock S."/>
            <person name="van Driessche N."/>
            <person name="Cronin A."/>
            <person name="Goodhead I."/>
            <person name="Muzny D."/>
            <person name="Mourier T."/>
            <person name="Pain A."/>
            <person name="Lu M."/>
            <person name="Harper D."/>
            <person name="Lindsay R."/>
            <person name="Hauser H."/>
            <person name="James K."/>
            <person name="Quiles M."/>
            <person name="Madan Babu M."/>
            <person name="Saito T."/>
            <person name="Buchrieser C."/>
            <person name="Wardroper A."/>
            <person name="Felder M."/>
            <person name="Thangavelu M."/>
            <person name="Johnson D."/>
            <person name="Knights A."/>
            <person name="Loulseged H."/>
            <person name="Mungall K."/>
            <person name="Oliver K."/>
            <person name="Price C."/>
            <person name="Quail M.A."/>
            <person name="Urushihara H."/>
            <person name="Hernandez J."/>
            <person name="Rabbinowitsch E."/>
            <person name="Steffen D."/>
            <person name="Sanders M."/>
            <person name="Ma J."/>
            <person name="Kohara Y."/>
            <person name="Sharp S."/>
            <person name="Simmonds M."/>
            <person name="Spiegler S."/>
            <person name="Tivey A."/>
            <person name="Sugano S."/>
            <person name="White B."/>
            <person name="Walker D."/>
            <person name="Woodward J."/>
            <person name="Winckler T."/>
            <person name="Tanaka Y."/>
            <person name="Shaulsky G."/>
            <person name="Schleicher M."/>
            <person name="Weinstock G."/>
            <person name="Rosenthal A."/>
            <person name="Cox E.C."/>
            <person name="Chisholm R.L."/>
            <person name="Gibbs R."/>
            <person name="Loomis W.F."/>
            <person name="Platzer M."/>
            <person name="Kay R.R."/>
            <person name="Williams J."/>
            <person name="Dear P.H."/>
            <person name="Noegel A.A."/>
            <person name="Barrell B."/>
            <person name="Kuspa A."/>
        </authorList>
    </citation>
    <scope>NUCLEOTIDE SEQUENCE [LARGE SCALE GENOMIC DNA]</scope>
    <source>
        <strain evidence="3 4">AX4</strain>
    </source>
</reference>
<dbReference type="Pfam" id="PF00583">
    <property type="entry name" value="Acetyltransf_1"/>
    <property type="match status" value="1"/>
</dbReference>
<keyword evidence="4" id="KW-1185">Reference proteome</keyword>
<keyword evidence="1" id="KW-0808">Transferase</keyword>
<evidence type="ECO:0000259" key="2">
    <source>
        <dbReference type="PROSITE" id="PS51186"/>
    </source>
</evidence>
<dbReference type="PhylomeDB" id="Q54IG0"/>
<dbReference type="InterPro" id="IPR000182">
    <property type="entry name" value="GNAT_dom"/>
</dbReference>
<evidence type="ECO:0000313" key="4">
    <source>
        <dbReference type="Proteomes" id="UP000002195"/>
    </source>
</evidence>
<dbReference type="PANTHER" id="PTHR13947:SF37">
    <property type="entry name" value="LD18367P"/>
    <property type="match status" value="1"/>
</dbReference>
<dbReference type="HOGENOM" id="CLU_013985_11_9_1"/>
<dbReference type="VEuPathDB" id="AmoebaDB:DDB_G0288865"/>
<dbReference type="PaxDb" id="44689-DDB0219383"/>
<dbReference type="RefSeq" id="XP_636517.1">
    <property type="nucleotide sequence ID" value="XM_631425.1"/>
</dbReference>
<dbReference type="PANTHER" id="PTHR13947">
    <property type="entry name" value="GNAT FAMILY N-ACETYLTRANSFERASE"/>
    <property type="match status" value="1"/>
</dbReference>
<name>Q54IG0_DICDI</name>
<gene>
    <name evidence="3" type="ORF">DDB_G0288865</name>
</gene>
<dbReference type="SUPFAM" id="SSF55729">
    <property type="entry name" value="Acyl-CoA N-acyltransferases (Nat)"/>
    <property type="match status" value="1"/>
</dbReference>
<dbReference type="KEGG" id="ddi:DDB_G0288865"/>
<evidence type="ECO:0000256" key="1">
    <source>
        <dbReference type="ARBA" id="ARBA00022679"/>
    </source>
</evidence>
<dbReference type="FunCoup" id="Q54IG0">
    <property type="interactions" value="1"/>
</dbReference>
<dbReference type="CDD" id="cd04301">
    <property type="entry name" value="NAT_SF"/>
    <property type="match status" value="1"/>
</dbReference>
<dbReference type="InParanoid" id="Q54IG0"/>
<dbReference type="AlphaFoldDB" id="Q54IG0"/>
<proteinExistence type="predicted"/>
<dbReference type="Gene3D" id="3.40.630.30">
    <property type="match status" value="1"/>
</dbReference>
<dbReference type="dictyBase" id="DDB_G0288865"/>
<dbReference type="InterPro" id="IPR050769">
    <property type="entry name" value="NAT_camello-type"/>
</dbReference>
<dbReference type="GO" id="GO:0008080">
    <property type="term" value="F:N-acetyltransferase activity"/>
    <property type="evidence" value="ECO:0007669"/>
    <property type="project" value="InterPro"/>
</dbReference>
<dbReference type="Reactome" id="R-DDI-8963693">
    <property type="pathway name" value="Aspartate and asparagine metabolism"/>
</dbReference>
<feature type="domain" description="N-acetyltransferase" evidence="2">
    <location>
        <begin position="19"/>
        <end position="161"/>
    </location>
</feature>
<protein>
    <recommendedName>
        <fullName evidence="2">N-acetyltransferase domain-containing protein</fullName>
    </recommendedName>
</protein>
<dbReference type="SMR" id="Q54IG0"/>
<comment type="caution">
    <text evidence="3">The sequence shown here is derived from an EMBL/GenBank/DDBJ whole genome shotgun (WGS) entry which is preliminary data.</text>
</comment>
<dbReference type="Proteomes" id="UP000002195">
    <property type="component" value="Unassembled WGS sequence"/>
</dbReference>
<dbReference type="GeneID" id="8626802"/>
<dbReference type="InterPro" id="IPR016181">
    <property type="entry name" value="Acyl_CoA_acyltransferase"/>
</dbReference>
<evidence type="ECO:0000313" key="3">
    <source>
        <dbReference type="EMBL" id="EAL63054.1"/>
    </source>
</evidence>
<dbReference type="PROSITE" id="PS51186">
    <property type="entry name" value="GNAT"/>
    <property type="match status" value="1"/>
</dbReference>
<accession>Q54IG0</accession>
<sequence>MIETNDEIKIVPYESKYKENFKNLSVEWISQYFKMEEEDIKVLENPEENILNKGGHIIFAILNGEVVGTCALLKSEEPEKFCYELAKMSVTPKAKGKQIGFLLGQSLINKAKQELNAKKLFLETNSILTPAIKLYEKLGFKLIPLHSSVYSRCDTMMELII</sequence>
<dbReference type="EMBL" id="AAFI02000125">
    <property type="protein sequence ID" value="EAL63054.1"/>
    <property type="molecule type" value="Genomic_DNA"/>
</dbReference>